<name>A0AAD9VAR6_ACRCE</name>
<evidence type="ECO:0000313" key="6">
    <source>
        <dbReference type="EMBL" id="KAK2567618.1"/>
    </source>
</evidence>
<accession>A0AAD9VAR6</accession>
<evidence type="ECO:0000256" key="2">
    <source>
        <dbReference type="ARBA" id="ARBA00022679"/>
    </source>
</evidence>
<comment type="similarity">
    <text evidence="1">Belongs to the 1-acyl-sn-glycerol-3-phosphate acyltransferase family.</text>
</comment>
<reference evidence="6" key="1">
    <citation type="journal article" date="2023" name="G3 (Bethesda)">
        <title>Whole genome assembly and annotation of the endangered Caribbean coral Acropora cervicornis.</title>
        <authorList>
            <person name="Selwyn J.D."/>
            <person name="Vollmer S.V."/>
        </authorList>
    </citation>
    <scope>NUCLEOTIDE SEQUENCE</scope>
    <source>
        <strain evidence="6">K2</strain>
    </source>
</reference>
<dbReference type="SMART" id="SM00563">
    <property type="entry name" value="PlsC"/>
    <property type="match status" value="1"/>
</dbReference>
<evidence type="ECO:0000256" key="3">
    <source>
        <dbReference type="ARBA" id="ARBA00023315"/>
    </source>
</evidence>
<keyword evidence="4" id="KW-1133">Transmembrane helix</keyword>
<dbReference type="Pfam" id="PF01553">
    <property type="entry name" value="Acyltransferase"/>
    <property type="match status" value="1"/>
</dbReference>
<dbReference type="CDD" id="cd07990">
    <property type="entry name" value="LPLAT_LCLAT1-like"/>
    <property type="match status" value="1"/>
</dbReference>
<feature type="domain" description="Phospholipid/glycerol acyltransferase" evidence="5">
    <location>
        <begin position="19"/>
        <end position="141"/>
    </location>
</feature>
<organism evidence="6 7">
    <name type="scientific">Acropora cervicornis</name>
    <name type="common">Staghorn coral</name>
    <dbReference type="NCBI Taxonomy" id="6130"/>
    <lineage>
        <taxon>Eukaryota</taxon>
        <taxon>Metazoa</taxon>
        <taxon>Cnidaria</taxon>
        <taxon>Anthozoa</taxon>
        <taxon>Hexacorallia</taxon>
        <taxon>Scleractinia</taxon>
        <taxon>Astrocoeniina</taxon>
        <taxon>Acroporidae</taxon>
        <taxon>Acropora</taxon>
    </lineage>
</organism>
<dbReference type="EMBL" id="JARQWQ010000014">
    <property type="protein sequence ID" value="KAK2567618.1"/>
    <property type="molecule type" value="Genomic_DNA"/>
</dbReference>
<dbReference type="Pfam" id="PF16076">
    <property type="entry name" value="Acyltransf_C"/>
    <property type="match status" value="1"/>
</dbReference>
<keyword evidence="4" id="KW-0812">Transmembrane</keyword>
<evidence type="ECO:0000256" key="1">
    <source>
        <dbReference type="ARBA" id="ARBA00008655"/>
    </source>
</evidence>
<sequence length="305" mass="36026">MFGVRIMITGDKLVKSENAIIILNHRCRLDWMFYWSVVARYGELHHEKIIMKHELKHIPGPGWAMQNALYIFLRRRWEEDESYLDRVLSYFVTSPDGLQLLLFPEGTNFEDGSKSKSDSFARKNNLPCYEYVLHPRVRGFTYCVEKLRQGRLDAVHDVTIGYSKNYCYQEMDLLRGNVPDEIHFHIRRYSNDEIPQDVEGLENWCCERWKEKEEKLHKFYSEEFHFAPPAELANQTETTVRQLFIKCMLFWGVFSACILLLMYLFIPVRWFALIVGASYLLLSLRGGTDKLFLDATQSPRIKAKQ</sequence>
<keyword evidence="7" id="KW-1185">Reference proteome</keyword>
<dbReference type="InterPro" id="IPR032098">
    <property type="entry name" value="Acyltransf_C"/>
</dbReference>
<gene>
    <name evidence="6" type="ORF">P5673_008468</name>
</gene>
<dbReference type="GO" id="GO:0016746">
    <property type="term" value="F:acyltransferase activity"/>
    <property type="evidence" value="ECO:0007669"/>
    <property type="project" value="UniProtKB-KW"/>
</dbReference>
<comment type="caution">
    <text evidence="6">The sequence shown here is derived from an EMBL/GenBank/DDBJ whole genome shotgun (WGS) entry which is preliminary data.</text>
</comment>
<protein>
    <submittedName>
        <fullName evidence="6">Lysocardiolipin acyltransferase 1</fullName>
    </submittedName>
</protein>
<evidence type="ECO:0000259" key="5">
    <source>
        <dbReference type="SMART" id="SM00563"/>
    </source>
</evidence>
<evidence type="ECO:0000313" key="7">
    <source>
        <dbReference type="Proteomes" id="UP001249851"/>
    </source>
</evidence>
<reference evidence="6" key="2">
    <citation type="journal article" date="2023" name="Science">
        <title>Genomic signatures of disease resistance in endangered staghorn corals.</title>
        <authorList>
            <person name="Vollmer S.V."/>
            <person name="Selwyn J.D."/>
            <person name="Despard B.A."/>
            <person name="Roesel C.L."/>
        </authorList>
    </citation>
    <scope>NUCLEOTIDE SEQUENCE</scope>
    <source>
        <strain evidence="6">K2</strain>
    </source>
</reference>
<keyword evidence="2" id="KW-0808">Transferase</keyword>
<dbReference type="AlphaFoldDB" id="A0AAD9VAR6"/>
<dbReference type="Proteomes" id="UP001249851">
    <property type="component" value="Unassembled WGS sequence"/>
</dbReference>
<proteinExistence type="inferred from homology"/>
<dbReference type="SUPFAM" id="SSF69593">
    <property type="entry name" value="Glycerol-3-phosphate (1)-acyltransferase"/>
    <property type="match status" value="1"/>
</dbReference>
<evidence type="ECO:0000256" key="4">
    <source>
        <dbReference type="SAM" id="Phobius"/>
    </source>
</evidence>
<keyword evidence="3 6" id="KW-0012">Acyltransferase</keyword>
<dbReference type="PANTHER" id="PTHR10983">
    <property type="entry name" value="1-ACYLGLYCEROL-3-PHOSPHATE ACYLTRANSFERASE-RELATED"/>
    <property type="match status" value="1"/>
</dbReference>
<dbReference type="InterPro" id="IPR002123">
    <property type="entry name" value="Plipid/glycerol_acylTrfase"/>
</dbReference>
<dbReference type="GO" id="GO:0036149">
    <property type="term" value="P:phosphatidylinositol acyl-chain remodeling"/>
    <property type="evidence" value="ECO:0007669"/>
    <property type="project" value="TreeGrafter"/>
</dbReference>
<dbReference type="PANTHER" id="PTHR10983:SF16">
    <property type="entry name" value="LYSOCARDIOLIPIN ACYLTRANSFERASE 1"/>
    <property type="match status" value="1"/>
</dbReference>
<keyword evidence="4" id="KW-0472">Membrane</keyword>
<dbReference type="GO" id="GO:0005783">
    <property type="term" value="C:endoplasmic reticulum"/>
    <property type="evidence" value="ECO:0007669"/>
    <property type="project" value="TreeGrafter"/>
</dbReference>
<feature type="transmembrane region" description="Helical" evidence="4">
    <location>
        <begin position="249"/>
        <end position="282"/>
    </location>
</feature>